<name>A0ACC0QZC4_9HYPO</name>
<sequence length="654" mass="74430">MIFTMAAKATALLYTLPSVVNGLPILPPPQANLTLTEDVPHSAALAITPGLEYLLQPDLPHINDLSIILGPETTLYNSTTLPKENSWIKGMLQRLGAGGSSTKPANNNNNTAQPSKSDKKYFKRWWGAVMGWRDKVVDVWAPTKWDNWPVEITLINATPYRWRRGHTHSYQMISWIPNWPKYIEPGQTVRITSSVETMAPWDAAGETVYHLEGVSKPMSFEIRRRTPQTKDHIFKGDLPKEITVRYLENLETFKSPKKSVKQIKWWDFPASCHWVLAGKEGDFIAADDVGPGWMSEKMDQIGHIPLRELAIPRSHHAGMYKMSEHFGMGSIFNTLTQYKDLTFQLKEGGVRVIDIRPFLNYGKHGYKTWESHGSIFGGKWHGGLGVSLEDMINQVNAFNKKYPGELIIWDIHPNQALVRRPNGKVEQMSEGDRAVMYHEFKRLRNRVEVPDNGDLTRWPLEQFVANKTSGVLIRTRREWRYDESYPGGSQGFVTEANFPVHHVWANKPDTPGLIDVTVKDLKERKTKRTSTLYFADWIVTQQGFDVAIGTKFIAEMAITTYKALFYELWAALTVERYPNWIATDGIRSSESKSFAITLNHCLAGGRCGKIQPSKKLRYGPDNELGFYPTLTWMDEVKEYEAKQKAKTKGGKSKL</sequence>
<accession>A0ACC0QZC4</accession>
<gene>
    <name evidence="1" type="ORF">NCS57_00743200</name>
</gene>
<keyword evidence="2" id="KW-1185">Reference proteome</keyword>
<organism evidence="1 2">
    <name type="scientific">Fusarium keratoplasticum</name>
    <dbReference type="NCBI Taxonomy" id="1328300"/>
    <lineage>
        <taxon>Eukaryota</taxon>
        <taxon>Fungi</taxon>
        <taxon>Dikarya</taxon>
        <taxon>Ascomycota</taxon>
        <taxon>Pezizomycotina</taxon>
        <taxon>Sordariomycetes</taxon>
        <taxon>Hypocreomycetidae</taxon>
        <taxon>Hypocreales</taxon>
        <taxon>Nectriaceae</taxon>
        <taxon>Fusarium</taxon>
        <taxon>Fusarium solani species complex</taxon>
    </lineage>
</organism>
<comment type="caution">
    <text evidence="1">The sequence shown here is derived from an EMBL/GenBank/DDBJ whole genome shotgun (WGS) entry which is preliminary data.</text>
</comment>
<dbReference type="Proteomes" id="UP001065298">
    <property type="component" value="Chromosome 5"/>
</dbReference>
<dbReference type="EMBL" id="CM046507">
    <property type="protein sequence ID" value="KAI8669287.1"/>
    <property type="molecule type" value="Genomic_DNA"/>
</dbReference>
<evidence type="ECO:0000313" key="1">
    <source>
        <dbReference type="EMBL" id="KAI8669287.1"/>
    </source>
</evidence>
<protein>
    <submittedName>
        <fullName evidence="1">Uncharacterized protein</fullName>
    </submittedName>
</protein>
<reference evidence="1" key="1">
    <citation type="submission" date="2022-06" db="EMBL/GenBank/DDBJ databases">
        <title>Fusarium solani species complex genomes reveal bases of compartmentalisation and animal pathogenesis.</title>
        <authorList>
            <person name="Tsai I.J."/>
        </authorList>
    </citation>
    <scope>NUCLEOTIDE SEQUENCE</scope>
    <source>
        <strain evidence="1">Fu6.1</strain>
    </source>
</reference>
<evidence type="ECO:0000313" key="2">
    <source>
        <dbReference type="Proteomes" id="UP001065298"/>
    </source>
</evidence>
<proteinExistence type="predicted"/>